<feature type="transmembrane region" description="Helical" evidence="6">
    <location>
        <begin position="31"/>
        <end position="51"/>
    </location>
</feature>
<evidence type="ECO:0000313" key="8">
    <source>
        <dbReference type="Proteomes" id="UP000294575"/>
    </source>
</evidence>
<keyword evidence="3 6" id="KW-0812">Transmembrane</keyword>
<accession>A0A4R6TZZ9</accession>
<evidence type="ECO:0000256" key="3">
    <source>
        <dbReference type="ARBA" id="ARBA00022692"/>
    </source>
</evidence>
<evidence type="ECO:0000256" key="6">
    <source>
        <dbReference type="SAM" id="Phobius"/>
    </source>
</evidence>
<dbReference type="GO" id="GO:0005886">
    <property type="term" value="C:plasma membrane"/>
    <property type="evidence" value="ECO:0007669"/>
    <property type="project" value="UniProtKB-SubCell"/>
</dbReference>
<comment type="subcellular location">
    <subcellularLocation>
        <location evidence="1">Cell membrane</location>
        <topology evidence="1">Multi-pass membrane protein</topology>
    </subcellularLocation>
</comment>
<reference evidence="7 8" key="1">
    <citation type="submission" date="2019-03" db="EMBL/GenBank/DDBJ databases">
        <title>Genomic Encyclopedia of Type Strains, Phase IV (KMG-IV): sequencing the most valuable type-strain genomes for metagenomic binning, comparative biology and taxonomic classification.</title>
        <authorList>
            <person name="Goeker M."/>
        </authorList>
    </citation>
    <scope>NUCLEOTIDE SEQUENCE [LARGE SCALE GENOMIC DNA]</scope>
    <source>
        <strain evidence="7 8">DSM 28679</strain>
    </source>
</reference>
<dbReference type="GO" id="GO:0016787">
    <property type="term" value="F:hydrolase activity"/>
    <property type="evidence" value="ECO:0007669"/>
    <property type="project" value="UniProtKB-KW"/>
</dbReference>
<keyword evidence="8" id="KW-1185">Reference proteome</keyword>
<sequence>MLLRGLTVLIFFQLLGTGLNALLLPKLPGPIIGLVLLFAYLLITREVSPALDQAAGGLLRYLPVLLLPPAVGVMVHLADIRADLWAISGSLVISLVVSLVFVGWLMQMLINRQNRKKAQQGEQP</sequence>
<dbReference type="EMBL" id="SNYK01000007">
    <property type="protein sequence ID" value="TDQ37585.1"/>
    <property type="molecule type" value="Genomic_DNA"/>
</dbReference>
<organism evidence="7 8">
    <name type="scientific">Thiopseudomonas denitrificans</name>
    <dbReference type="NCBI Taxonomy" id="1501432"/>
    <lineage>
        <taxon>Bacteria</taxon>
        <taxon>Pseudomonadati</taxon>
        <taxon>Pseudomonadota</taxon>
        <taxon>Gammaproteobacteria</taxon>
        <taxon>Pseudomonadales</taxon>
        <taxon>Pseudomonadaceae</taxon>
        <taxon>Thiopseudomonas</taxon>
    </lineage>
</organism>
<dbReference type="PANTHER" id="PTHR33931">
    <property type="entry name" value="HOLIN-LIKE PROTEIN CIDA-RELATED"/>
    <property type="match status" value="1"/>
</dbReference>
<name>A0A4R6TZZ9_9GAMM</name>
<keyword evidence="2" id="KW-1003">Cell membrane</keyword>
<evidence type="ECO:0000256" key="1">
    <source>
        <dbReference type="ARBA" id="ARBA00004651"/>
    </source>
</evidence>
<keyword evidence="7" id="KW-0378">Hydrolase</keyword>
<evidence type="ECO:0000313" key="7">
    <source>
        <dbReference type="EMBL" id="TDQ37585.1"/>
    </source>
</evidence>
<dbReference type="InterPro" id="IPR005538">
    <property type="entry name" value="LrgA/CidA"/>
</dbReference>
<proteinExistence type="predicted"/>
<keyword evidence="5 6" id="KW-0472">Membrane</keyword>
<evidence type="ECO:0000256" key="2">
    <source>
        <dbReference type="ARBA" id="ARBA00022475"/>
    </source>
</evidence>
<feature type="transmembrane region" description="Helical" evidence="6">
    <location>
        <begin position="58"/>
        <end position="78"/>
    </location>
</feature>
<dbReference type="Pfam" id="PF03788">
    <property type="entry name" value="LrgA"/>
    <property type="match status" value="1"/>
</dbReference>
<keyword evidence="4 6" id="KW-1133">Transmembrane helix</keyword>
<protein>
    <submittedName>
        <fullName evidence="7">Putative effector of murein hydrolase LrgA (UPF0299 family)</fullName>
    </submittedName>
</protein>
<dbReference type="RefSeq" id="WP_101495713.1">
    <property type="nucleotide sequence ID" value="NZ_LNJZ01000002.1"/>
</dbReference>
<dbReference type="AlphaFoldDB" id="A0A4R6TZZ9"/>
<feature type="transmembrane region" description="Helical" evidence="6">
    <location>
        <begin position="84"/>
        <end position="106"/>
    </location>
</feature>
<dbReference type="Proteomes" id="UP000294575">
    <property type="component" value="Unassembled WGS sequence"/>
</dbReference>
<evidence type="ECO:0000256" key="4">
    <source>
        <dbReference type="ARBA" id="ARBA00022989"/>
    </source>
</evidence>
<evidence type="ECO:0000256" key="5">
    <source>
        <dbReference type="ARBA" id="ARBA00023136"/>
    </source>
</evidence>
<dbReference type="PANTHER" id="PTHR33931:SF2">
    <property type="entry name" value="HOLIN-LIKE PROTEIN CIDA"/>
    <property type="match status" value="1"/>
</dbReference>
<comment type="caution">
    <text evidence="7">The sequence shown here is derived from an EMBL/GenBank/DDBJ whole genome shotgun (WGS) entry which is preliminary data.</text>
</comment>
<gene>
    <name evidence="7" type="ORF">DFQ45_10792</name>
</gene>